<dbReference type="FunFam" id="2.30.22.10:FF:000002">
    <property type="entry name" value="GrpE protein homolog"/>
    <property type="match status" value="1"/>
</dbReference>
<evidence type="ECO:0000256" key="4">
    <source>
        <dbReference type="ARBA" id="ARBA00023128"/>
    </source>
</evidence>
<name>A0A433T589_ELYCH</name>
<dbReference type="SUPFAM" id="SSF58014">
    <property type="entry name" value="Coiled-coil domain of nucleotide exchange factor GrpE"/>
    <property type="match status" value="1"/>
</dbReference>
<feature type="region of interest" description="Disordered" evidence="8">
    <location>
        <begin position="40"/>
        <end position="63"/>
    </location>
</feature>
<dbReference type="SUPFAM" id="SSF51064">
    <property type="entry name" value="Head domain of nucleotide exchange factor GrpE"/>
    <property type="match status" value="1"/>
</dbReference>
<dbReference type="FunFam" id="3.90.20.20:FF:000003">
    <property type="entry name" value="GrpE protein homolog"/>
    <property type="match status" value="1"/>
</dbReference>
<dbReference type="GO" id="GO:0051087">
    <property type="term" value="F:protein-folding chaperone binding"/>
    <property type="evidence" value="ECO:0007669"/>
    <property type="project" value="InterPro"/>
</dbReference>
<comment type="function">
    <text evidence="6">Essential component of the PAM complex, a complex required for the translocation of transit peptide-containing proteins from the inner membrane into the mitochondrial matrix in an ATP-dependent manner. Seems to control the nucleotide-dependent binding of mitochondrial HSP70 to substrate proteins.</text>
</comment>
<dbReference type="GO" id="GO:0030150">
    <property type="term" value="P:protein import into mitochondrial matrix"/>
    <property type="evidence" value="ECO:0007669"/>
    <property type="project" value="TreeGrafter"/>
</dbReference>
<dbReference type="AlphaFoldDB" id="A0A433T589"/>
<dbReference type="STRING" id="188477.A0A433T589"/>
<protein>
    <recommendedName>
        <fullName evidence="11">GrpE protein homolog</fullName>
    </recommendedName>
</protein>
<proteinExistence type="inferred from homology"/>
<dbReference type="InterPro" id="IPR013805">
    <property type="entry name" value="GrpE_CC"/>
</dbReference>
<dbReference type="CDD" id="cd00446">
    <property type="entry name" value="GrpE"/>
    <property type="match status" value="1"/>
</dbReference>
<comment type="subcellular location">
    <subcellularLocation>
        <location evidence="1">Mitochondrion matrix</location>
    </subcellularLocation>
</comment>
<dbReference type="GO" id="GO:0051082">
    <property type="term" value="F:unfolded protein binding"/>
    <property type="evidence" value="ECO:0007669"/>
    <property type="project" value="TreeGrafter"/>
</dbReference>
<organism evidence="9 10">
    <name type="scientific">Elysia chlorotica</name>
    <name type="common">Eastern emerald elysia</name>
    <name type="synonym">Sea slug</name>
    <dbReference type="NCBI Taxonomy" id="188477"/>
    <lineage>
        <taxon>Eukaryota</taxon>
        <taxon>Metazoa</taxon>
        <taxon>Spiralia</taxon>
        <taxon>Lophotrochozoa</taxon>
        <taxon>Mollusca</taxon>
        <taxon>Gastropoda</taxon>
        <taxon>Heterobranchia</taxon>
        <taxon>Euthyneura</taxon>
        <taxon>Panpulmonata</taxon>
        <taxon>Sacoglossa</taxon>
        <taxon>Placobranchoidea</taxon>
        <taxon>Plakobranchidae</taxon>
        <taxon>Elysia</taxon>
    </lineage>
</organism>
<gene>
    <name evidence="9" type="ORF">EGW08_015528</name>
</gene>
<evidence type="ECO:0000256" key="3">
    <source>
        <dbReference type="ARBA" id="ARBA00022946"/>
    </source>
</evidence>
<dbReference type="GO" id="GO:0001405">
    <property type="term" value="C:PAM complex, Tim23 associated import motor"/>
    <property type="evidence" value="ECO:0007669"/>
    <property type="project" value="TreeGrafter"/>
</dbReference>
<dbReference type="InterPro" id="IPR000740">
    <property type="entry name" value="GrpE"/>
</dbReference>
<dbReference type="HAMAP" id="MF_01151">
    <property type="entry name" value="GrpE"/>
    <property type="match status" value="1"/>
</dbReference>
<evidence type="ECO:0000256" key="5">
    <source>
        <dbReference type="ARBA" id="ARBA00023186"/>
    </source>
</evidence>
<evidence type="ECO:0000256" key="2">
    <source>
        <dbReference type="ARBA" id="ARBA00009054"/>
    </source>
</evidence>
<evidence type="ECO:0000313" key="9">
    <source>
        <dbReference type="EMBL" id="RUS76701.1"/>
    </source>
</evidence>
<dbReference type="Proteomes" id="UP000271974">
    <property type="component" value="Unassembled WGS sequence"/>
</dbReference>
<evidence type="ECO:0000313" key="10">
    <source>
        <dbReference type="Proteomes" id="UP000271974"/>
    </source>
</evidence>
<comment type="similarity">
    <text evidence="2 7">Belongs to the GrpE family.</text>
</comment>
<dbReference type="PRINTS" id="PR00773">
    <property type="entry name" value="GRPEPROTEIN"/>
</dbReference>
<dbReference type="InterPro" id="IPR009012">
    <property type="entry name" value="GrpE_head"/>
</dbReference>
<dbReference type="GO" id="GO:0000774">
    <property type="term" value="F:adenyl-nucleotide exchange factor activity"/>
    <property type="evidence" value="ECO:0007669"/>
    <property type="project" value="InterPro"/>
</dbReference>
<dbReference type="Pfam" id="PF01025">
    <property type="entry name" value="GrpE"/>
    <property type="match status" value="1"/>
</dbReference>
<keyword evidence="3" id="KW-0809">Transit peptide</keyword>
<evidence type="ECO:0000256" key="8">
    <source>
        <dbReference type="SAM" id="MobiDB-lite"/>
    </source>
</evidence>
<dbReference type="PANTHER" id="PTHR21237:SF23">
    <property type="entry name" value="GRPE PROTEIN HOMOLOG, MITOCHONDRIAL"/>
    <property type="match status" value="1"/>
</dbReference>
<dbReference type="PANTHER" id="PTHR21237">
    <property type="entry name" value="GRPE PROTEIN"/>
    <property type="match status" value="1"/>
</dbReference>
<reference evidence="9 10" key="1">
    <citation type="submission" date="2019-01" db="EMBL/GenBank/DDBJ databases">
        <title>A draft genome assembly of the solar-powered sea slug Elysia chlorotica.</title>
        <authorList>
            <person name="Cai H."/>
            <person name="Li Q."/>
            <person name="Fang X."/>
            <person name="Li J."/>
            <person name="Curtis N.E."/>
            <person name="Altenburger A."/>
            <person name="Shibata T."/>
            <person name="Feng M."/>
            <person name="Maeda T."/>
            <person name="Schwartz J.A."/>
            <person name="Shigenobu S."/>
            <person name="Lundholm N."/>
            <person name="Nishiyama T."/>
            <person name="Yang H."/>
            <person name="Hasebe M."/>
            <person name="Li S."/>
            <person name="Pierce S.K."/>
            <person name="Wang J."/>
        </authorList>
    </citation>
    <scope>NUCLEOTIDE SEQUENCE [LARGE SCALE GENOMIC DNA]</scope>
    <source>
        <strain evidence="9">EC2010</strain>
        <tissue evidence="9">Whole organism of an adult</tissue>
    </source>
</reference>
<keyword evidence="4" id="KW-0496">Mitochondrion</keyword>
<dbReference type="EMBL" id="RQTK01000642">
    <property type="protein sequence ID" value="RUS76701.1"/>
    <property type="molecule type" value="Genomic_DNA"/>
</dbReference>
<sequence>MATTGAAVRVFGMSSRLIRGFMPNNGLSTNSRCLCRNVTTATSDGSKPDANPPNPVESEDNTETLVKEKEKLASQIEKLQEDLKSSKDKYVRSLAEAENIRTRMGKQIEDAKLFGIQGFCKDLLEVSDILGTAVSSVPKEELTDSNPHLVNLYQGLNMTESQLIKVFKKHGLESIKPSEGEKFDPHFHEALFQVPIQSTETQEADTVAVVQKIGFKLHKRTLRPALVGVFKAS</sequence>
<dbReference type="Gene3D" id="2.30.22.10">
    <property type="entry name" value="Head domain of nucleotide exchange factor GrpE"/>
    <property type="match status" value="1"/>
</dbReference>
<keyword evidence="5" id="KW-0143">Chaperone</keyword>
<evidence type="ECO:0000256" key="1">
    <source>
        <dbReference type="ARBA" id="ARBA00004305"/>
    </source>
</evidence>
<comment type="caution">
    <text evidence="9">The sequence shown here is derived from an EMBL/GenBank/DDBJ whole genome shotgun (WGS) entry which is preliminary data.</text>
</comment>
<dbReference type="GO" id="GO:0042803">
    <property type="term" value="F:protein homodimerization activity"/>
    <property type="evidence" value="ECO:0007669"/>
    <property type="project" value="InterPro"/>
</dbReference>
<evidence type="ECO:0000256" key="7">
    <source>
        <dbReference type="RuleBase" id="RU004478"/>
    </source>
</evidence>
<dbReference type="OrthoDB" id="201635at2759"/>
<dbReference type="Gene3D" id="3.90.20.20">
    <property type="match status" value="1"/>
</dbReference>
<accession>A0A433T589</accession>
<keyword evidence="10" id="KW-1185">Reference proteome</keyword>
<evidence type="ECO:0000256" key="6">
    <source>
        <dbReference type="ARBA" id="ARBA00045572"/>
    </source>
</evidence>
<evidence type="ECO:0008006" key="11">
    <source>
        <dbReference type="Google" id="ProtNLM"/>
    </source>
</evidence>
<dbReference type="GO" id="GO:0006457">
    <property type="term" value="P:protein folding"/>
    <property type="evidence" value="ECO:0007669"/>
    <property type="project" value="InterPro"/>
</dbReference>